<dbReference type="Gene3D" id="3.40.462.20">
    <property type="match status" value="1"/>
</dbReference>
<sequence length="459" mass="50406">MSITAEIPLLKATVSSGCNILTDQYDGAFNEYMRRWSDIDKKTPTAIVLPTSEQDIQITVQWAVKSSIPFVIKSGGPSEWSTIGTNGIIIDLSQYSAIQVNKEAGTVTLKGSVLSKEVAVRLADEGLCTALGNGNTVGAVGYFLGGGASIVTSVLGYGSDQIVSARMVTAGGDLVNVTQETHPDLLWAIRGAGQYFGLITELTVECHPLLALGNKRGVIWAGSFLFPLDRIREVCSVMKVIMDDSRHATAGLMMIMAPPPARNPSLIIAARYTGDPQDAPKAYRNLYELEPIVANGSEVPIQNTSDGREAIGAKGDFKRFGIVGLQDFNEDAFVQVADFWKEMVAECPDAINSAFNFQWDSRAPKTPKFDSAMSLHDTRYWQNNLIWHTDPKHRAKVDQYNERSIAIMRGPDETSYVDFQNGTRAGPIKRRYRPAGKLARLKKLKKEWDPEGVFTDHLL</sequence>
<comment type="similarity">
    <text evidence="1">Belongs to the oxygen-dependent FAD-linked oxidoreductase family.</text>
</comment>
<dbReference type="InterPro" id="IPR050416">
    <property type="entry name" value="FAD-linked_Oxidoreductase"/>
</dbReference>
<keyword evidence="7" id="KW-1185">Reference proteome</keyword>
<proteinExistence type="inferred from homology"/>
<name>A0A6A6H9T8_VIRVR</name>
<evidence type="ECO:0000256" key="4">
    <source>
        <dbReference type="ARBA" id="ARBA00023002"/>
    </source>
</evidence>
<dbReference type="PROSITE" id="PS51387">
    <property type="entry name" value="FAD_PCMH"/>
    <property type="match status" value="1"/>
</dbReference>
<dbReference type="InterPro" id="IPR036318">
    <property type="entry name" value="FAD-bd_PCMH-like_sf"/>
</dbReference>
<dbReference type="InterPro" id="IPR016167">
    <property type="entry name" value="FAD-bd_PCMH_sub1"/>
</dbReference>
<dbReference type="Pfam" id="PF01565">
    <property type="entry name" value="FAD_binding_4"/>
    <property type="match status" value="1"/>
</dbReference>
<dbReference type="InterPro" id="IPR006094">
    <property type="entry name" value="Oxid_FAD_bind_N"/>
</dbReference>
<accession>A0A6A6H9T8</accession>
<feature type="domain" description="FAD-binding PCMH-type" evidence="5">
    <location>
        <begin position="40"/>
        <end position="209"/>
    </location>
</feature>
<dbReference type="InterPro" id="IPR016166">
    <property type="entry name" value="FAD-bd_PCMH"/>
</dbReference>
<organism evidence="6 7">
    <name type="scientific">Viridothelium virens</name>
    <name type="common">Speckled blister lichen</name>
    <name type="synonym">Trypethelium virens</name>
    <dbReference type="NCBI Taxonomy" id="1048519"/>
    <lineage>
        <taxon>Eukaryota</taxon>
        <taxon>Fungi</taxon>
        <taxon>Dikarya</taxon>
        <taxon>Ascomycota</taxon>
        <taxon>Pezizomycotina</taxon>
        <taxon>Dothideomycetes</taxon>
        <taxon>Dothideomycetes incertae sedis</taxon>
        <taxon>Trypetheliales</taxon>
        <taxon>Trypetheliaceae</taxon>
        <taxon>Viridothelium</taxon>
    </lineage>
</organism>
<dbReference type="PANTHER" id="PTHR42973">
    <property type="entry name" value="BINDING OXIDOREDUCTASE, PUTATIVE (AFU_ORTHOLOGUE AFUA_1G17690)-RELATED"/>
    <property type="match status" value="1"/>
</dbReference>
<keyword evidence="2" id="KW-0285">Flavoprotein</keyword>
<keyword evidence="4" id="KW-0560">Oxidoreductase</keyword>
<dbReference type="OrthoDB" id="415825at2759"/>
<dbReference type="InterPro" id="IPR016169">
    <property type="entry name" value="FAD-bd_PCMH_sub2"/>
</dbReference>
<evidence type="ECO:0000259" key="5">
    <source>
        <dbReference type="PROSITE" id="PS51387"/>
    </source>
</evidence>
<dbReference type="Gene3D" id="3.30.465.10">
    <property type="match status" value="1"/>
</dbReference>
<evidence type="ECO:0000256" key="3">
    <source>
        <dbReference type="ARBA" id="ARBA00022827"/>
    </source>
</evidence>
<dbReference type="Gene3D" id="3.30.43.10">
    <property type="entry name" value="Uridine Diphospho-n-acetylenolpyruvylglucosamine Reductase, domain 2"/>
    <property type="match status" value="1"/>
</dbReference>
<dbReference type="AlphaFoldDB" id="A0A6A6H9T8"/>
<dbReference type="SUPFAM" id="SSF56176">
    <property type="entry name" value="FAD-binding/transporter-associated domain-like"/>
    <property type="match status" value="1"/>
</dbReference>
<dbReference type="GO" id="GO:0071949">
    <property type="term" value="F:FAD binding"/>
    <property type="evidence" value="ECO:0007669"/>
    <property type="project" value="InterPro"/>
</dbReference>
<evidence type="ECO:0000313" key="7">
    <source>
        <dbReference type="Proteomes" id="UP000800092"/>
    </source>
</evidence>
<reference evidence="6" key="1">
    <citation type="journal article" date="2020" name="Stud. Mycol.">
        <title>101 Dothideomycetes genomes: a test case for predicting lifestyles and emergence of pathogens.</title>
        <authorList>
            <person name="Haridas S."/>
            <person name="Albert R."/>
            <person name="Binder M."/>
            <person name="Bloem J."/>
            <person name="Labutti K."/>
            <person name="Salamov A."/>
            <person name="Andreopoulos B."/>
            <person name="Baker S."/>
            <person name="Barry K."/>
            <person name="Bills G."/>
            <person name="Bluhm B."/>
            <person name="Cannon C."/>
            <person name="Castanera R."/>
            <person name="Culley D."/>
            <person name="Daum C."/>
            <person name="Ezra D."/>
            <person name="Gonzalez J."/>
            <person name="Henrissat B."/>
            <person name="Kuo A."/>
            <person name="Liang C."/>
            <person name="Lipzen A."/>
            <person name="Lutzoni F."/>
            <person name="Magnuson J."/>
            <person name="Mondo S."/>
            <person name="Nolan M."/>
            <person name="Ohm R."/>
            <person name="Pangilinan J."/>
            <person name="Park H.-J."/>
            <person name="Ramirez L."/>
            <person name="Alfaro M."/>
            <person name="Sun H."/>
            <person name="Tritt A."/>
            <person name="Yoshinaga Y."/>
            <person name="Zwiers L.-H."/>
            <person name="Turgeon B."/>
            <person name="Goodwin S."/>
            <person name="Spatafora J."/>
            <person name="Crous P."/>
            <person name="Grigoriev I."/>
        </authorList>
    </citation>
    <scope>NUCLEOTIDE SEQUENCE</scope>
    <source>
        <strain evidence="6">Tuck. ex Michener</strain>
    </source>
</reference>
<dbReference type="EMBL" id="ML991799">
    <property type="protein sequence ID" value="KAF2234293.1"/>
    <property type="molecule type" value="Genomic_DNA"/>
</dbReference>
<dbReference type="PANTHER" id="PTHR42973:SF7">
    <property type="entry name" value="FAD-BINDING PCMH-TYPE DOMAIN-CONTAINING PROTEIN"/>
    <property type="match status" value="1"/>
</dbReference>
<dbReference type="GO" id="GO:0016491">
    <property type="term" value="F:oxidoreductase activity"/>
    <property type="evidence" value="ECO:0007669"/>
    <property type="project" value="UniProtKB-KW"/>
</dbReference>
<evidence type="ECO:0000256" key="1">
    <source>
        <dbReference type="ARBA" id="ARBA00005466"/>
    </source>
</evidence>
<evidence type="ECO:0000256" key="2">
    <source>
        <dbReference type="ARBA" id="ARBA00022630"/>
    </source>
</evidence>
<gene>
    <name evidence="6" type="ORF">EV356DRAFT_567191</name>
</gene>
<keyword evidence="3" id="KW-0274">FAD</keyword>
<evidence type="ECO:0000313" key="6">
    <source>
        <dbReference type="EMBL" id="KAF2234293.1"/>
    </source>
</evidence>
<protein>
    <submittedName>
        <fullName evidence="6">FAD-binding domain-containing protein</fullName>
    </submittedName>
</protein>
<dbReference type="Proteomes" id="UP000800092">
    <property type="component" value="Unassembled WGS sequence"/>
</dbReference>